<evidence type="ECO:0000313" key="2">
    <source>
        <dbReference type="EMBL" id="GFR83750.1"/>
    </source>
</evidence>
<keyword evidence="3" id="KW-1185">Reference proteome</keyword>
<organism evidence="2 3">
    <name type="scientific">Elysia marginata</name>
    <dbReference type="NCBI Taxonomy" id="1093978"/>
    <lineage>
        <taxon>Eukaryota</taxon>
        <taxon>Metazoa</taxon>
        <taxon>Spiralia</taxon>
        <taxon>Lophotrochozoa</taxon>
        <taxon>Mollusca</taxon>
        <taxon>Gastropoda</taxon>
        <taxon>Heterobranchia</taxon>
        <taxon>Euthyneura</taxon>
        <taxon>Panpulmonata</taxon>
        <taxon>Sacoglossa</taxon>
        <taxon>Placobranchoidea</taxon>
        <taxon>Plakobranchidae</taxon>
        <taxon>Elysia</taxon>
    </lineage>
</organism>
<protein>
    <submittedName>
        <fullName evidence="2">Glutamine synthetase</fullName>
    </submittedName>
</protein>
<dbReference type="Proteomes" id="UP000762676">
    <property type="component" value="Unassembled WGS sequence"/>
</dbReference>
<gene>
    <name evidence="2" type="ORF">ElyMa_005982600</name>
</gene>
<reference evidence="2 3" key="1">
    <citation type="journal article" date="2021" name="Elife">
        <title>Chloroplast acquisition without the gene transfer in kleptoplastic sea slugs, Plakobranchus ocellatus.</title>
        <authorList>
            <person name="Maeda T."/>
            <person name="Takahashi S."/>
            <person name="Yoshida T."/>
            <person name="Shimamura S."/>
            <person name="Takaki Y."/>
            <person name="Nagai Y."/>
            <person name="Toyoda A."/>
            <person name="Suzuki Y."/>
            <person name="Arimoto A."/>
            <person name="Ishii H."/>
            <person name="Satoh N."/>
            <person name="Nishiyama T."/>
            <person name="Hasebe M."/>
            <person name="Maruyama T."/>
            <person name="Minagawa J."/>
            <person name="Obokata J."/>
            <person name="Shigenobu S."/>
        </authorList>
    </citation>
    <scope>NUCLEOTIDE SEQUENCE [LARGE SCALE GENOMIC DNA]</scope>
</reference>
<name>A0AAV4GHA0_9GAST</name>
<accession>A0AAV4GHA0</accession>
<evidence type="ECO:0000259" key="1">
    <source>
        <dbReference type="Pfam" id="PF00120"/>
    </source>
</evidence>
<dbReference type="EMBL" id="BMAT01012025">
    <property type="protein sequence ID" value="GFR83750.1"/>
    <property type="molecule type" value="Genomic_DNA"/>
</dbReference>
<proteinExistence type="predicted"/>
<dbReference type="GO" id="GO:0004356">
    <property type="term" value="F:glutamine synthetase activity"/>
    <property type="evidence" value="ECO:0007669"/>
    <property type="project" value="InterPro"/>
</dbReference>
<sequence length="134" mass="14851">MVPCERSTYGGYKVASVVCELRKTDGTLDTCTPRETALALIQRLESEFQLKIRSAFEAEFGIRDINSAKPLAHENKWASVTAMRLGSNVLMGLVQAMKDIDVRLDSLMSEFGSGQFEVTFDLVDGIKVIIEENS</sequence>
<dbReference type="AlphaFoldDB" id="A0AAV4GHA0"/>
<feature type="domain" description="GS catalytic" evidence="1">
    <location>
        <begin position="32"/>
        <end position="126"/>
    </location>
</feature>
<dbReference type="Gene3D" id="3.30.590.10">
    <property type="entry name" value="Glutamine synthetase/guanido kinase, catalytic domain"/>
    <property type="match status" value="1"/>
</dbReference>
<comment type="caution">
    <text evidence="2">The sequence shown here is derived from an EMBL/GenBank/DDBJ whole genome shotgun (WGS) entry which is preliminary data.</text>
</comment>
<dbReference type="Pfam" id="PF00120">
    <property type="entry name" value="Gln-synt_C"/>
    <property type="match status" value="1"/>
</dbReference>
<dbReference type="InterPro" id="IPR008146">
    <property type="entry name" value="Gln_synth_cat_dom"/>
</dbReference>
<evidence type="ECO:0000313" key="3">
    <source>
        <dbReference type="Proteomes" id="UP000762676"/>
    </source>
</evidence>